<accession>A0A6J6G4T5</accession>
<gene>
    <name evidence="1" type="ORF">UFOPK1798_00487</name>
</gene>
<protein>
    <submittedName>
        <fullName evidence="1">Unannotated protein</fullName>
    </submittedName>
</protein>
<name>A0A6J6G4T5_9ZZZZ</name>
<dbReference type="AlphaFoldDB" id="A0A6J6G4T5"/>
<sequence length="94" mass="10337">MLAFLEAKPATLSLSSRTNRWAPFFPNPGKDSRVFKLLDEIAVAIVAESEPDKIACATFGPIPVTERSNSKKSLSIRSVKPNKINASSRTTRYV</sequence>
<organism evidence="1">
    <name type="scientific">freshwater metagenome</name>
    <dbReference type="NCBI Taxonomy" id="449393"/>
    <lineage>
        <taxon>unclassified sequences</taxon>
        <taxon>metagenomes</taxon>
        <taxon>ecological metagenomes</taxon>
    </lineage>
</organism>
<reference evidence="1" key="1">
    <citation type="submission" date="2020-05" db="EMBL/GenBank/DDBJ databases">
        <authorList>
            <person name="Chiriac C."/>
            <person name="Salcher M."/>
            <person name="Ghai R."/>
            <person name="Kavagutti S V."/>
        </authorList>
    </citation>
    <scope>NUCLEOTIDE SEQUENCE</scope>
</reference>
<evidence type="ECO:0000313" key="1">
    <source>
        <dbReference type="EMBL" id="CAB4591878.1"/>
    </source>
</evidence>
<dbReference type="EMBL" id="CAEZUH010000032">
    <property type="protein sequence ID" value="CAB4591878.1"/>
    <property type="molecule type" value="Genomic_DNA"/>
</dbReference>
<proteinExistence type="predicted"/>